<dbReference type="EMBL" id="CAXLJL010000156">
    <property type="protein sequence ID" value="CAL5133480.1"/>
    <property type="molecule type" value="Genomic_DNA"/>
</dbReference>
<dbReference type="Pfam" id="PF12874">
    <property type="entry name" value="zf-met"/>
    <property type="match status" value="1"/>
</dbReference>
<comment type="caution">
    <text evidence="8">The sequence shown here is derived from an EMBL/GenBank/DDBJ whole genome shotgun (WGS) entry which is preliminary data.</text>
</comment>
<dbReference type="InterPro" id="IPR022755">
    <property type="entry name" value="Znf_C2H2_jaz"/>
</dbReference>
<dbReference type="InterPro" id="IPR036236">
    <property type="entry name" value="Znf_C2H2_sf"/>
</dbReference>
<keyword evidence="6" id="KW-0539">Nucleus</keyword>
<evidence type="ECO:0000313" key="9">
    <source>
        <dbReference type="Proteomes" id="UP001497525"/>
    </source>
</evidence>
<dbReference type="SMART" id="SM00355">
    <property type="entry name" value="ZnF_C2H2"/>
    <property type="match status" value="2"/>
</dbReference>
<dbReference type="GO" id="GO:0008270">
    <property type="term" value="F:zinc ion binding"/>
    <property type="evidence" value="ECO:0007669"/>
    <property type="project" value="UniProtKB-KW"/>
</dbReference>
<proteinExistence type="predicted"/>
<accession>A0AAV2T9M8</accession>
<feature type="domain" description="C2H2-type" evidence="7">
    <location>
        <begin position="104"/>
        <end position="126"/>
    </location>
</feature>
<gene>
    <name evidence="8" type="ORF">CDAUBV1_LOCUS6713</name>
</gene>
<dbReference type="Pfam" id="PF12171">
    <property type="entry name" value="zf-C2H2_jaz"/>
    <property type="match status" value="1"/>
</dbReference>
<evidence type="ECO:0000256" key="3">
    <source>
        <dbReference type="ARBA" id="ARBA00022737"/>
    </source>
</evidence>
<keyword evidence="4" id="KW-0863">Zinc-finger</keyword>
<keyword evidence="5" id="KW-0862">Zinc</keyword>
<feature type="domain" description="C2H2-type" evidence="7">
    <location>
        <begin position="8"/>
        <end position="30"/>
    </location>
</feature>
<dbReference type="SMART" id="SM00451">
    <property type="entry name" value="ZnF_U1"/>
    <property type="match status" value="2"/>
</dbReference>
<evidence type="ECO:0000259" key="7">
    <source>
        <dbReference type="PROSITE" id="PS00028"/>
    </source>
</evidence>
<keyword evidence="2" id="KW-0479">Metal-binding</keyword>
<reference evidence="8" key="1">
    <citation type="submission" date="2024-06" db="EMBL/GenBank/DDBJ databases">
        <authorList>
            <person name="Liu X."/>
            <person name="Lenzi L."/>
            <person name="Haldenby T S."/>
            <person name="Uol C."/>
        </authorList>
    </citation>
    <scope>NUCLEOTIDE SEQUENCE</scope>
</reference>
<dbReference type="GO" id="GO:0003676">
    <property type="term" value="F:nucleic acid binding"/>
    <property type="evidence" value="ECO:0007669"/>
    <property type="project" value="InterPro"/>
</dbReference>
<keyword evidence="3" id="KW-0677">Repeat</keyword>
<name>A0AAV2T9M8_CALDB</name>
<dbReference type="PANTHER" id="PTHR46144:SF6">
    <property type="entry name" value="C2H2-TYPE DOMAIN-CONTAINING PROTEIN"/>
    <property type="match status" value="1"/>
</dbReference>
<protein>
    <recommendedName>
        <fullName evidence="7">C2H2-type domain-containing protein</fullName>
    </recommendedName>
</protein>
<dbReference type="InterPro" id="IPR013087">
    <property type="entry name" value="Znf_C2H2_type"/>
</dbReference>
<comment type="subcellular location">
    <subcellularLocation>
        <location evidence="1">Nucleus</location>
    </subcellularLocation>
</comment>
<evidence type="ECO:0000256" key="4">
    <source>
        <dbReference type="ARBA" id="ARBA00022771"/>
    </source>
</evidence>
<evidence type="ECO:0000256" key="1">
    <source>
        <dbReference type="ARBA" id="ARBA00004123"/>
    </source>
</evidence>
<evidence type="ECO:0000313" key="8">
    <source>
        <dbReference type="EMBL" id="CAL5133480.1"/>
    </source>
</evidence>
<dbReference type="InterPro" id="IPR003604">
    <property type="entry name" value="Matrin/U1-like-C_Znf_C2H2"/>
</dbReference>
<dbReference type="InterPro" id="IPR051868">
    <property type="entry name" value="ZN346_ZMAT4"/>
</dbReference>
<dbReference type="GO" id="GO:0005634">
    <property type="term" value="C:nucleus"/>
    <property type="evidence" value="ECO:0007669"/>
    <property type="project" value="UniProtKB-SubCell"/>
</dbReference>
<dbReference type="Proteomes" id="UP001497525">
    <property type="component" value="Unassembled WGS sequence"/>
</dbReference>
<organism evidence="8 9">
    <name type="scientific">Calicophoron daubneyi</name>
    <name type="common">Rumen fluke</name>
    <name type="synonym">Paramphistomum daubneyi</name>
    <dbReference type="NCBI Taxonomy" id="300641"/>
    <lineage>
        <taxon>Eukaryota</taxon>
        <taxon>Metazoa</taxon>
        <taxon>Spiralia</taxon>
        <taxon>Lophotrochozoa</taxon>
        <taxon>Platyhelminthes</taxon>
        <taxon>Trematoda</taxon>
        <taxon>Digenea</taxon>
        <taxon>Plagiorchiida</taxon>
        <taxon>Pronocephalata</taxon>
        <taxon>Paramphistomoidea</taxon>
        <taxon>Paramphistomidae</taxon>
        <taxon>Calicophoron</taxon>
    </lineage>
</organism>
<dbReference type="AlphaFoldDB" id="A0AAV2T9M8"/>
<evidence type="ECO:0000256" key="2">
    <source>
        <dbReference type="ARBA" id="ARBA00022723"/>
    </source>
</evidence>
<dbReference type="Gene3D" id="3.30.160.60">
    <property type="entry name" value="Classic Zinc Finger"/>
    <property type="match status" value="2"/>
</dbReference>
<evidence type="ECO:0000256" key="5">
    <source>
        <dbReference type="ARBA" id="ARBA00022833"/>
    </source>
</evidence>
<sequence>MSFGAFECQICNVRCDTEQQLRIHETGKKHRSKCLRQDLNVFGPESSVIKATISTPRQITPASSPIKRTDLASTHVDSFPGVFTTITPGGGSQPNGNSPSGYHCSICDTHMNSPEQYAAHLKGQKHQKKSKSASSALNAVQAGNGGVILNGFLQHSSPASSPVGASVNRYGPASQASGFVGRECNLQVVSEPTQKFARIFKRSCREHLLPVWPGVTFSNEQAEVLVASSLCEDDCFALLNNDADGWFRVGIHLVIALLSVNRATQPSWPTTTAVWIAPTLKAGPPVELFTSVTLPPVSQDTTGGPKIRVLLSGFASTPTQEHDLLITDPEYFTGHYRSILLDQDKVCCIIIQDASKLSANFRLCDLVRQYIGHLRRPEERAKIICLSEEPLPPGSLFALFRPLGTLSQY</sequence>
<dbReference type="SUPFAM" id="SSF57667">
    <property type="entry name" value="beta-beta-alpha zinc fingers"/>
    <property type="match status" value="2"/>
</dbReference>
<evidence type="ECO:0000256" key="6">
    <source>
        <dbReference type="ARBA" id="ARBA00023242"/>
    </source>
</evidence>
<dbReference type="PANTHER" id="PTHR46144">
    <property type="entry name" value="ZINC FINGER PROTEIN 385B-LIKE"/>
    <property type="match status" value="1"/>
</dbReference>
<dbReference type="PROSITE" id="PS00028">
    <property type="entry name" value="ZINC_FINGER_C2H2_1"/>
    <property type="match status" value="2"/>
</dbReference>